<dbReference type="AlphaFoldDB" id="A0A9P6H5U0"/>
<comment type="caution">
    <text evidence="2">The sequence shown here is derived from an EMBL/GenBank/DDBJ whole genome shotgun (WGS) entry which is preliminary data.</text>
</comment>
<feature type="region of interest" description="Disordered" evidence="1">
    <location>
        <begin position="390"/>
        <end position="519"/>
    </location>
</feature>
<organism evidence="2 3">
    <name type="scientific">Thelephora terrestris</name>
    <dbReference type="NCBI Taxonomy" id="56493"/>
    <lineage>
        <taxon>Eukaryota</taxon>
        <taxon>Fungi</taxon>
        <taxon>Dikarya</taxon>
        <taxon>Basidiomycota</taxon>
        <taxon>Agaricomycotina</taxon>
        <taxon>Agaricomycetes</taxon>
        <taxon>Thelephorales</taxon>
        <taxon>Thelephoraceae</taxon>
        <taxon>Thelephora</taxon>
    </lineage>
</organism>
<reference evidence="2" key="1">
    <citation type="journal article" date="2020" name="Nat. Commun.">
        <title>Large-scale genome sequencing of mycorrhizal fungi provides insights into the early evolution of symbiotic traits.</title>
        <authorList>
            <person name="Miyauchi S."/>
            <person name="Kiss E."/>
            <person name="Kuo A."/>
            <person name="Drula E."/>
            <person name="Kohler A."/>
            <person name="Sanchez-Garcia M."/>
            <person name="Morin E."/>
            <person name="Andreopoulos B."/>
            <person name="Barry K.W."/>
            <person name="Bonito G."/>
            <person name="Buee M."/>
            <person name="Carver A."/>
            <person name="Chen C."/>
            <person name="Cichocki N."/>
            <person name="Clum A."/>
            <person name="Culley D."/>
            <person name="Crous P.W."/>
            <person name="Fauchery L."/>
            <person name="Girlanda M."/>
            <person name="Hayes R.D."/>
            <person name="Keri Z."/>
            <person name="LaButti K."/>
            <person name="Lipzen A."/>
            <person name="Lombard V."/>
            <person name="Magnuson J."/>
            <person name="Maillard F."/>
            <person name="Murat C."/>
            <person name="Nolan M."/>
            <person name="Ohm R.A."/>
            <person name="Pangilinan J."/>
            <person name="Pereira M.F."/>
            <person name="Perotto S."/>
            <person name="Peter M."/>
            <person name="Pfister S."/>
            <person name="Riley R."/>
            <person name="Sitrit Y."/>
            <person name="Stielow J.B."/>
            <person name="Szollosi G."/>
            <person name="Zifcakova L."/>
            <person name="Stursova M."/>
            <person name="Spatafora J.W."/>
            <person name="Tedersoo L."/>
            <person name="Vaario L.M."/>
            <person name="Yamada A."/>
            <person name="Yan M."/>
            <person name="Wang P."/>
            <person name="Xu J."/>
            <person name="Bruns T."/>
            <person name="Baldrian P."/>
            <person name="Vilgalys R."/>
            <person name="Dunand C."/>
            <person name="Henrissat B."/>
            <person name="Grigoriev I.V."/>
            <person name="Hibbett D."/>
            <person name="Nagy L.G."/>
            <person name="Martin F.M."/>
        </authorList>
    </citation>
    <scope>NUCLEOTIDE SEQUENCE</scope>
    <source>
        <strain evidence="2">UH-Tt-Lm1</strain>
    </source>
</reference>
<feature type="compositionally biased region" description="Basic and acidic residues" evidence="1">
    <location>
        <begin position="95"/>
        <end position="118"/>
    </location>
</feature>
<feature type="compositionally biased region" description="Polar residues" evidence="1">
    <location>
        <begin position="450"/>
        <end position="460"/>
    </location>
</feature>
<proteinExistence type="predicted"/>
<dbReference type="EMBL" id="WIUZ02000017">
    <property type="protein sequence ID" value="KAF9780111.1"/>
    <property type="molecule type" value="Genomic_DNA"/>
</dbReference>
<feature type="compositionally biased region" description="Pro residues" evidence="1">
    <location>
        <begin position="133"/>
        <end position="146"/>
    </location>
</feature>
<dbReference type="Gene3D" id="3.30.710.10">
    <property type="entry name" value="Potassium Channel Kv1.1, Chain A"/>
    <property type="match status" value="1"/>
</dbReference>
<feature type="region of interest" description="Disordered" evidence="1">
    <location>
        <begin position="80"/>
        <end position="193"/>
    </location>
</feature>
<feature type="compositionally biased region" description="Polar residues" evidence="1">
    <location>
        <begin position="34"/>
        <end position="52"/>
    </location>
</feature>
<evidence type="ECO:0000313" key="2">
    <source>
        <dbReference type="EMBL" id="KAF9780111.1"/>
    </source>
</evidence>
<feature type="compositionally biased region" description="Pro residues" evidence="1">
    <location>
        <begin position="153"/>
        <end position="178"/>
    </location>
</feature>
<gene>
    <name evidence="2" type="ORF">BJ322DRAFT_311639</name>
</gene>
<protein>
    <recommendedName>
        <fullName evidence="4">BTB domain-containing protein</fullName>
    </recommendedName>
</protein>
<evidence type="ECO:0008006" key="4">
    <source>
        <dbReference type="Google" id="ProtNLM"/>
    </source>
</evidence>
<accession>A0A9P6H5U0</accession>
<feature type="region of interest" description="Disordered" evidence="1">
    <location>
        <begin position="1"/>
        <end position="65"/>
    </location>
</feature>
<name>A0A9P6H5U0_9AGAM</name>
<feature type="compositionally biased region" description="Low complexity" evidence="1">
    <location>
        <begin position="390"/>
        <end position="404"/>
    </location>
</feature>
<evidence type="ECO:0000256" key="1">
    <source>
        <dbReference type="SAM" id="MobiDB-lite"/>
    </source>
</evidence>
<dbReference type="Proteomes" id="UP000736335">
    <property type="component" value="Unassembled WGS sequence"/>
</dbReference>
<reference evidence="2" key="2">
    <citation type="submission" date="2020-11" db="EMBL/GenBank/DDBJ databases">
        <authorList>
            <consortium name="DOE Joint Genome Institute"/>
            <person name="Kuo A."/>
            <person name="Miyauchi S."/>
            <person name="Kiss E."/>
            <person name="Drula E."/>
            <person name="Kohler A."/>
            <person name="Sanchez-Garcia M."/>
            <person name="Andreopoulos B."/>
            <person name="Barry K.W."/>
            <person name="Bonito G."/>
            <person name="Buee M."/>
            <person name="Carver A."/>
            <person name="Chen C."/>
            <person name="Cichocki N."/>
            <person name="Clum A."/>
            <person name="Culley D."/>
            <person name="Crous P.W."/>
            <person name="Fauchery L."/>
            <person name="Girlanda M."/>
            <person name="Hayes R."/>
            <person name="Keri Z."/>
            <person name="Labutti K."/>
            <person name="Lipzen A."/>
            <person name="Lombard V."/>
            <person name="Magnuson J."/>
            <person name="Maillard F."/>
            <person name="Morin E."/>
            <person name="Murat C."/>
            <person name="Nolan M."/>
            <person name="Ohm R."/>
            <person name="Pangilinan J."/>
            <person name="Pereira M."/>
            <person name="Perotto S."/>
            <person name="Peter M."/>
            <person name="Riley R."/>
            <person name="Sitrit Y."/>
            <person name="Stielow B."/>
            <person name="Szollosi G."/>
            <person name="Zifcakova L."/>
            <person name="Stursova M."/>
            <person name="Spatafora J.W."/>
            <person name="Tedersoo L."/>
            <person name="Vaario L.-M."/>
            <person name="Yamada A."/>
            <person name="Yan M."/>
            <person name="Wang P."/>
            <person name="Xu J."/>
            <person name="Bruns T."/>
            <person name="Baldrian P."/>
            <person name="Vilgalys R."/>
            <person name="Henrissat B."/>
            <person name="Grigoriev I.V."/>
            <person name="Hibbett D."/>
            <person name="Nagy L.G."/>
            <person name="Martin F.M."/>
        </authorList>
    </citation>
    <scope>NUCLEOTIDE SEQUENCE</scope>
    <source>
        <strain evidence="2">UH-Tt-Lm1</strain>
    </source>
</reference>
<feature type="compositionally biased region" description="Polar residues" evidence="1">
    <location>
        <begin position="409"/>
        <end position="419"/>
    </location>
</feature>
<dbReference type="InterPro" id="IPR011333">
    <property type="entry name" value="SKP1/BTB/POZ_sf"/>
</dbReference>
<keyword evidence="3" id="KW-1185">Reference proteome</keyword>
<evidence type="ECO:0000313" key="3">
    <source>
        <dbReference type="Proteomes" id="UP000736335"/>
    </source>
</evidence>
<feature type="compositionally biased region" description="Basic residues" evidence="1">
    <location>
        <begin position="21"/>
        <end position="33"/>
    </location>
</feature>
<feature type="compositionally biased region" description="Polar residues" evidence="1">
    <location>
        <begin position="468"/>
        <end position="477"/>
    </location>
</feature>
<dbReference type="OrthoDB" id="3363734at2759"/>
<sequence>MPHHHPSSSISYPTPIDVPSHKRQASVKSHKSKQSSLSGTMSWLSGNKSNKAPYTAASPPLRISEPKLNDVFGRVEQAPTVTIVRTPQEALTFMQKEKERSREGSSEHSDSRPKRSTETQRSQTDGYFSRNPCPSPPTSPPLPPLPELSRAPPRSPTKPVMKPPPQIPLPQVPRPVPSPSRSKASYPASLNEDSMVPPVEPALPALPLPPFDPILLSTVPSLPIDPKKTIITLETSTESFKTTMATLISYERCHFTGYFSKILTEARKKQHSEASSVYSQSSGIEENLDSINSIFVNHISASGLLSPTPASLHVFLDRPSAPYTHILSYLRTPTSPDQSSVLPRAVRISYNSPPGRAETLLELRDEANFLNLEELSRLCTEELSKYTPVTCSSKSTNSVTSASVRSSKRPSISHAQSHHQLGMRPKDLSTHSVHQLTEDPKEMEYDTCIPTPNSSAPSSREGSRHESTATPTPTPCLTQLRGHGKSYSNVHPLPSSKSTSALRNDPSMTMKARPSPAWL</sequence>